<keyword evidence="7" id="KW-1185">Reference proteome</keyword>
<dbReference type="CDD" id="cd02968">
    <property type="entry name" value="SCO"/>
    <property type="match status" value="1"/>
</dbReference>
<feature type="chain" id="PRO_5045222362" evidence="4">
    <location>
        <begin position="22"/>
        <end position="263"/>
    </location>
</feature>
<dbReference type="Proteomes" id="UP001597425">
    <property type="component" value="Unassembled WGS sequence"/>
</dbReference>
<evidence type="ECO:0000256" key="1">
    <source>
        <dbReference type="ARBA" id="ARBA00010996"/>
    </source>
</evidence>
<accession>A0ABW5EFE1</accession>
<gene>
    <name evidence="6" type="ORF">ACFSKX_15790</name>
</gene>
<dbReference type="PANTHER" id="PTHR12151">
    <property type="entry name" value="ELECTRON TRANSPORT PROTIN SCO1/SENC FAMILY MEMBER"/>
    <property type="match status" value="1"/>
</dbReference>
<dbReference type="RefSeq" id="WP_265722690.1">
    <property type="nucleotide sequence ID" value="NZ_JAPIVK010000027.1"/>
</dbReference>
<dbReference type="Gene3D" id="3.40.30.10">
    <property type="entry name" value="Glutaredoxin"/>
    <property type="match status" value="1"/>
</dbReference>
<keyword evidence="3" id="KW-0812">Transmembrane</keyword>
<keyword evidence="3" id="KW-1133">Transmembrane helix</keyword>
<evidence type="ECO:0000313" key="7">
    <source>
        <dbReference type="Proteomes" id="UP001597425"/>
    </source>
</evidence>
<comment type="caution">
    <text evidence="6">The sequence shown here is derived from an EMBL/GenBank/DDBJ whole genome shotgun (WGS) entry which is preliminary data.</text>
</comment>
<sequence length="263" mass="28990">MKAFSPLSPLILLLALSAAQAQHTEKGPQQKVLDSVRFEQNIGAALPADIVFRDARDKPVELASLAAQRPLILLLAWFDCPHLCPTLLEQLAKATAALPFDAGDYRVALVGIDPRTTPADARVLMKQLCDRHGRMIDNWTLLTGTEENIKKLADRIGFHYRYDAQRRSYAHPAGLVVVAPGGTVSHYLLRIEPEQPHLRLALIDAGRGKLGSAVDRLLLRCYQFDPHSGRYNLAVIRLLQGAGALSVIALAVFLVRLRGREKS</sequence>
<name>A0ABW5EFE1_9GAMM</name>
<evidence type="ECO:0000256" key="4">
    <source>
        <dbReference type="SAM" id="SignalP"/>
    </source>
</evidence>
<comment type="similarity">
    <text evidence="1">Belongs to the SCO1/2 family.</text>
</comment>
<feature type="signal peptide" evidence="4">
    <location>
        <begin position="1"/>
        <end position="21"/>
    </location>
</feature>
<proteinExistence type="inferred from homology"/>
<protein>
    <submittedName>
        <fullName evidence="6">SCO family protein</fullName>
    </submittedName>
</protein>
<dbReference type="Pfam" id="PF02630">
    <property type="entry name" value="SCO1-SenC"/>
    <property type="match status" value="1"/>
</dbReference>
<evidence type="ECO:0000256" key="3">
    <source>
        <dbReference type="SAM" id="Phobius"/>
    </source>
</evidence>
<dbReference type="InterPro" id="IPR003782">
    <property type="entry name" value="SCO1/SenC"/>
</dbReference>
<dbReference type="InterPro" id="IPR013766">
    <property type="entry name" value="Thioredoxin_domain"/>
</dbReference>
<evidence type="ECO:0000259" key="5">
    <source>
        <dbReference type="PROSITE" id="PS51352"/>
    </source>
</evidence>
<dbReference type="EMBL" id="JBHUJD010000024">
    <property type="protein sequence ID" value="MFD2311892.1"/>
    <property type="molecule type" value="Genomic_DNA"/>
</dbReference>
<dbReference type="SUPFAM" id="SSF52833">
    <property type="entry name" value="Thioredoxin-like"/>
    <property type="match status" value="1"/>
</dbReference>
<keyword evidence="2" id="KW-0186">Copper</keyword>
<keyword evidence="3" id="KW-0472">Membrane</keyword>
<dbReference type="InterPro" id="IPR036249">
    <property type="entry name" value="Thioredoxin-like_sf"/>
</dbReference>
<keyword evidence="4" id="KW-0732">Signal</keyword>
<feature type="transmembrane region" description="Helical" evidence="3">
    <location>
        <begin position="238"/>
        <end position="257"/>
    </location>
</feature>
<dbReference type="PANTHER" id="PTHR12151:SF8">
    <property type="entry name" value="THIOREDOXIN DOMAIN-CONTAINING PROTEIN"/>
    <property type="match status" value="1"/>
</dbReference>
<evidence type="ECO:0000313" key="6">
    <source>
        <dbReference type="EMBL" id="MFD2311892.1"/>
    </source>
</evidence>
<reference evidence="7" key="1">
    <citation type="journal article" date="2019" name="Int. J. Syst. Evol. Microbiol.">
        <title>The Global Catalogue of Microorganisms (GCM) 10K type strain sequencing project: providing services to taxonomists for standard genome sequencing and annotation.</title>
        <authorList>
            <consortium name="The Broad Institute Genomics Platform"/>
            <consortium name="The Broad Institute Genome Sequencing Center for Infectious Disease"/>
            <person name="Wu L."/>
            <person name="Ma J."/>
        </authorList>
    </citation>
    <scope>NUCLEOTIDE SEQUENCE [LARGE SCALE GENOMIC DNA]</scope>
    <source>
        <strain evidence="7">KCTC 12848</strain>
    </source>
</reference>
<organism evidence="6 7">
    <name type="scientific">Microbulbifer halophilus</name>
    <dbReference type="NCBI Taxonomy" id="453963"/>
    <lineage>
        <taxon>Bacteria</taxon>
        <taxon>Pseudomonadati</taxon>
        <taxon>Pseudomonadota</taxon>
        <taxon>Gammaproteobacteria</taxon>
        <taxon>Cellvibrionales</taxon>
        <taxon>Microbulbiferaceae</taxon>
        <taxon>Microbulbifer</taxon>
    </lineage>
</organism>
<dbReference type="PROSITE" id="PS51352">
    <property type="entry name" value="THIOREDOXIN_2"/>
    <property type="match status" value="1"/>
</dbReference>
<feature type="domain" description="Thioredoxin" evidence="5">
    <location>
        <begin position="40"/>
        <end position="208"/>
    </location>
</feature>
<evidence type="ECO:0000256" key="2">
    <source>
        <dbReference type="ARBA" id="ARBA00023008"/>
    </source>
</evidence>